<dbReference type="OrthoDB" id="690068at2759"/>
<dbReference type="PANTHER" id="PTHR45855:SF73">
    <property type="entry name" value="TRANSCRIPTION FACTOR SPATULA"/>
    <property type="match status" value="1"/>
</dbReference>
<dbReference type="CDD" id="cd11445">
    <property type="entry name" value="bHLH_AtPIF_like"/>
    <property type="match status" value="1"/>
</dbReference>
<dbReference type="OMA" id="CHRTDIN"/>
<feature type="compositionally biased region" description="Low complexity" evidence="6">
    <location>
        <begin position="48"/>
        <end position="59"/>
    </location>
</feature>
<dbReference type="InterPro" id="IPR047265">
    <property type="entry name" value="PIF1-like_bHLH"/>
</dbReference>
<dbReference type="PANTHER" id="PTHR45855">
    <property type="entry name" value="TRANSCRIPTION FACTOR PIF1-RELATED"/>
    <property type="match status" value="1"/>
</dbReference>
<dbReference type="Pfam" id="PF00010">
    <property type="entry name" value="HLH"/>
    <property type="match status" value="1"/>
</dbReference>
<dbReference type="FunFam" id="4.10.280.10:FF:000004">
    <property type="entry name" value="Basic helix-loop-helix transcription factor"/>
    <property type="match status" value="1"/>
</dbReference>
<dbReference type="Gene3D" id="4.10.280.10">
    <property type="entry name" value="Helix-loop-helix DNA-binding domain"/>
    <property type="match status" value="1"/>
</dbReference>
<dbReference type="GO" id="GO:0005634">
    <property type="term" value="C:nucleus"/>
    <property type="evidence" value="ECO:0007669"/>
    <property type="project" value="UniProtKB-SubCell"/>
</dbReference>
<feature type="domain" description="BHLH" evidence="7">
    <location>
        <begin position="142"/>
        <end position="191"/>
    </location>
</feature>
<evidence type="ECO:0000256" key="2">
    <source>
        <dbReference type="ARBA" id="ARBA00023015"/>
    </source>
</evidence>
<keyword evidence="9" id="KW-1185">Reference proteome</keyword>
<evidence type="ECO:0000313" key="8">
    <source>
        <dbReference type="EMBL" id="KJB43769.1"/>
    </source>
</evidence>
<evidence type="ECO:0000256" key="5">
    <source>
        <dbReference type="ARBA" id="ARBA00023242"/>
    </source>
</evidence>
<keyword evidence="4" id="KW-0804">Transcription</keyword>
<keyword evidence="2" id="KW-0805">Transcription regulation</keyword>
<feature type="compositionally biased region" description="Gly residues" evidence="6">
    <location>
        <begin position="82"/>
        <end position="95"/>
    </location>
</feature>
<dbReference type="eggNOG" id="ENOG502QVNY">
    <property type="taxonomic scope" value="Eukaryota"/>
</dbReference>
<evidence type="ECO:0000256" key="6">
    <source>
        <dbReference type="SAM" id="MobiDB-lite"/>
    </source>
</evidence>
<feature type="region of interest" description="Disordered" evidence="6">
    <location>
        <begin position="125"/>
        <end position="154"/>
    </location>
</feature>
<evidence type="ECO:0000313" key="9">
    <source>
        <dbReference type="Proteomes" id="UP000032304"/>
    </source>
</evidence>
<dbReference type="AlphaFoldDB" id="A0A0D2SHR9"/>
<feature type="region of interest" description="Disordered" evidence="6">
    <location>
        <begin position="48"/>
        <end position="102"/>
    </location>
</feature>
<dbReference type="STRING" id="29730.A0A0D2SHR9"/>
<dbReference type="SMART" id="SM00353">
    <property type="entry name" value="HLH"/>
    <property type="match status" value="1"/>
</dbReference>
<gene>
    <name evidence="8" type="ORF">B456_007G214800</name>
</gene>
<dbReference type="Gramene" id="KJB43769">
    <property type="protein sequence ID" value="KJB43769"/>
    <property type="gene ID" value="B456_007G214800"/>
</dbReference>
<dbReference type="GO" id="GO:0003677">
    <property type="term" value="F:DNA binding"/>
    <property type="evidence" value="ECO:0007669"/>
    <property type="project" value="UniProtKB-KW"/>
</dbReference>
<protein>
    <recommendedName>
        <fullName evidence="7">BHLH domain-containing protein</fullName>
    </recommendedName>
</protein>
<proteinExistence type="predicted"/>
<dbReference type="GO" id="GO:0046983">
    <property type="term" value="F:protein dimerization activity"/>
    <property type="evidence" value="ECO:0007669"/>
    <property type="project" value="InterPro"/>
</dbReference>
<dbReference type="InterPro" id="IPR011598">
    <property type="entry name" value="bHLH_dom"/>
</dbReference>
<feature type="region of interest" description="Disordered" evidence="6">
    <location>
        <begin position="371"/>
        <end position="394"/>
    </location>
</feature>
<evidence type="ECO:0000256" key="3">
    <source>
        <dbReference type="ARBA" id="ARBA00023125"/>
    </source>
</evidence>
<dbReference type="InterPro" id="IPR031066">
    <property type="entry name" value="bHLH_ALC-like_plant"/>
</dbReference>
<dbReference type="SUPFAM" id="SSF47459">
    <property type="entry name" value="HLH, helix-loop-helix DNA-binding domain"/>
    <property type="match status" value="1"/>
</dbReference>
<sequence>MGDNVNLNMFHYKNINNNCYNYNNGTCLPPPPSSDDISNLLHQILGHSSSYSSSSSSSSGMAHFGGPSENPRRLSPSPAPPGGGVKQGGGWGLVGAPGENDTDEYDCESEFEICHKQEGIEALVDEALPKPAPPRSSSKRSRAAEVHNLSEKRRRSRINEKMKALQNLIPNSNKTDKASMLDEAIEYLKQLQLQVQMLSMRNGLSLHPMCLPGVLQPLQFSQTRMNFGEENGSLPMNMSDTVPANPETSVQMVFDLPNQCCSSNPGSVPNMSNIITSETSFGLESIQAHFGPFQFLSSSQDICREDILHHHQLKTNTPEFGLAATTTVSLPFDTRESDLKESCSLDASTMRREQSNSVLLKNLDHDLILSPHHTRKQAGRSDTGDEIGIDTPNF</sequence>
<comment type="subcellular location">
    <subcellularLocation>
        <location evidence="1">Nucleus</location>
    </subcellularLocation>
</comment>
<dbReference type="EMBL" id="CM001746">
    <property type="protein sequence ID" value="KJB43769.1"/>
    <property type="molecule type" value="Genomic_DNA"/>
</dbReference>
<dbReference type="Proteomes" id="UP000032304">
    <property type="component" value="Chromosome 7"/>
</dbReference>
<evidence type="ECO:0000259" key="7">
    <source>
        <dbReference type="PROSITE" id="PS50888"/>
    </source>
</evidence>
<evidence type="ECO:0000256" key="4">
    <source>
        <dbReference type="ARBA" id="ARBA00023163"/>
    </source>
</evidence>
<name>A0A0D2SHR9_GOSRA</name>
<keyword evidence="5" id="KW-0539">Nucleus</keyword>
<accession>A0A0D2SHR9</accession>
<reference evidence="8 9" key="1">
    <citation type="journal article" date="2012" name="Nature">
        <title>Repeated polyploidization of Gossypium genomes and the evolution of spinnable cotton fibres.</title>
        <authorList>
            <person name="Paterson A.H."/>
            <person name="Wendel J.F."/>
            <person name="Gundlach H."/>
            <person name="Guo H."/>
            <person name="Jenkins J."/>
            <person name="Jin D."/>
            <person name="Llewellyn D."/>
            <person name="Showmaker K.C."/>
            <person name="Shu S."/>
            <person name="Udall J."/>
            <person name="Yoo M.J."/>
            <person name="Byers R."/>
            <person name="Chen W."/>
            <person name="Doron-Faigenboim A."/>
            <person name="Duke M.V."/>
            <person name="Gong L."/>
            <person name="Grimwood J."/>
            <person name="Grover C."/>
            <person name="Grupp K."/>
            <person name="Hu G."/>
            <person name="Lee T.H."/>
            <person name="Li J."/>
            <person name="Lin L."/>
            <person name="Liu T."/>
            <person name="Marler B.S."/>
            <person name="Page J.T."/>
            <person name="Roberts A.W."/>
            <person name="Romanel E."/>
            <person name="Sanders W.S."/>
            <person name="Szadkowski E."/>
            <person name="Tan X."/>
            <person name="Tang H."/>
            <person name="Xu C."/>
            <person name="Wang J."/>
            <person name="Wang Z."/>
            <person name="Zhang D."/>
            <person name="Zhang L."/>
            <person name="Ashrafi H."/>
            <person name="Bedon F."/>
            <person name="Bowers J.E."/>
            <person name="Brubaker C.L."/>
            <person name="Chee P.W."/>
            <person name="Das S."/>
            <person name="Gingle A.R."/>
            <person name="Haigler C.H."/>
            <person name="Harker D."/>
            <person name="Hoffmann L.V."/>
            <person name="Hovav R."/>
            <person name="Jones D.C."/>
            <person name="Lemke C."/>
            <person name="Mansoor S."/>
            <person name="ur Rahman M."/>
            <person name="Rainville L.N."/>
            <person name="Rambani A."/>
            <person name="Reddy U.K."/>
            <person name="Rong J.K."/>
            <person name="Saranga Y."/>
            <person name="Scheffler B.E."/>
            <person name="Scheffler J.A."/>
            <person name="Stelly D.M."/>
            <person name="Triplett B.A."/>
            <person name="Van Deynze A."/>
            <person name="Vaslin M.F."/>
            <person name="Waghmare V.N."/>
            <person name="Walford S.A."/>
            <person name="Wright R.J."/>
            <person name="Zaki E.A."/>
            <person name="Zhang T."/>
            <person name="Dennis E.S."/>
            <person name="Mayer K.F."/>
            <person name="Peterson D.G."/>
            <person name="Rokhsar D.S."/>
            <person name="Wang X."/>
            <person name="Schmutz J."/>
        </authorList>
    </citation>
    <scope>NUCLEOTIDE SEQUENCE [LARGE SCALE GENOMIC DNA]</scope>
</reference>
<dbReference type="KEGG" id="gra:105803930"/>
<evidence type="ECO:0000256" key="1">
    <source>
        <dbReference type="ARBA" id="ARBA00004123"/>
    </source>
</evidence>
<dbReference type="InterPro" id="IPR036638">
    <property type="entry name" value="HLH_DNA-bd_sf"/>
</dbReference>
<keyword evidence="3" id="KW-0238">DNA-binding</keyword>
<organism evidence="8 9">
    <name type="scientific">Gossypium raimondii</name>
    <name type="common">Peruvian cotton</name>
    <name type="synonym">Gossypium klotzschianum subsp. raimondii</name>
    <dbReference type="NCBI Taxonomy" id="29730"/>
    <lineage>
        <taxon>Eukaryota</taxon>
        <taxon>Viridiplantae</taxon>
        <taxon>Streptophyta</taxon>
        <taxon>Embryophyta</taxon>
        <taxon>Tracheophyta</taxon>
        <taxon>Spermatophyta</taxon>
        <taxon>Magnoliopsida</taxon>
        <taxon>eudicotyledons</taxon>
        <taxon>Gunneridae</taxon>
        <taxon>Pentapetalae</taxon>
        <taxon>rosids</taxon>
        <taxon>malvids</taxon>
        <taxon>Malvales</taxon>
        <taxon>Malvaceae</taxon>
        <taxon>Malvoideae</taxon>
        <taxon>Gossypium</taxon>
    </lineage>
</organism>
<dbReference type="PROSITE" id="PS50888">
    <property type="entry name" value="BHLH"/>
    <property type="match status" value="1"/>
</dbReference>
<feature type="compositionally biased region" description="Basic and acidic residues" evidence="6">
    <location>
        <begin position="142"/>
        <end position="154"/>
    </location>
</feature>